<dbReference type="OrthoDB" id="6105566at2759"/>
<organism evidence="2 3">
    <name type="scientific">Branchiostoma lanceolatum</name>
    <name type="common">Common lancelet</name>
    <name type="synonym">Amphioxus lanceolatum</name>
    <dbReference type="NCBI Taxonomy" id="7740"/>
    <lineage>
        <taxon>Eukaryota</taxon>
        <taxon>Metazoa</taxon>
        <taxon>Chordata</taxon>
        <taxon>Cephalochordata</taxon>
        <taxon>Leptocardii</taxon>
        <taxon>Amphioxiformes</taxon>
        <taxon>Branchiostomatidae</taxon>
        <taxon>Branchiostoma</taxon>
    </lineage>
</organism>
<feature type="compositionally biased region" description="Basic and acidic residues" evidence="1">
    <location>
        <begin position="48"/>
        <end position="71"/>
    </location>
</feature>
<reference evidence="2" key="1">
    <citation type="submission" date="2022-01" db="EMBL/GenBank/DDBJ databases">
        <authorList>
            <person name="Braso-Vives M."/>
        </authorList>
    </citation>
    <scope>NUCLEOTIDE SEQUENCE</scope>
</reference>
<evidence type="ECO:0000313" key="2">
    <source>
        <dbReference type="EMBL" id="CAH1248157.1"/>
    </source>
</evidence>
<protein>
    <submittedName>
        <fullName evidence="2">Hypp8092 protein</fullName>
    </submittedName>
</protein>
<keyword evidence="3" id="KW-1185">Reference proteome</keyword>
<evidence type="ECO:0000256" key="1">
    <source>
        <dbReference type="SAM" id="MobiDB-lite"/>
    </source>
</evidence>
<feature type="region of interest" description="Disordered" evidence="1">
    <location>
        <begin position="148"/>
        <end position="185"/>
    </location>
</feature>
<proteinExistence type="predicted"/>
<feature type="compositionally biased region" description="Basic and acidic residues" evidence="1">
    <location>
        <begin position="157"/>
        <end position="174"/>
    </location>
</feature>
<feature type="compositionally biased region" description="Basic and acidic residues" evidence="1">
    <location>
        <begin position="242"/>
        <end position="260"/>
    </location>
</feature>
<dbReference type="AlphaFoldDB" id="A0A8J9Z6T7"/>
<sequence length="892" mass="103126">MATTMFQCPRVEDGLSDEEFLPFGDNLSPRQLYFQPNSTAKSSFLSDEFSRKSLREHSAPTEGNEKVGPLERRLSLNLDPQISSEVVRFSQEKAAGLRNSKGEEWSVSLKHRLEADLDRQVREALDTPPLIRIRRNHERARQKLQNLWGTLSDDEDQDKKHGDGCQDDGNRGENKDDEDREDEFSRLDTAASEIRAKARHRRKPLHIALQRFQRLQRSNYDEYPGVFGLERSIEEALAEEAEDKKEEKKALEEEKEREVSEYYQPSPSLHLSPRAIRIEMFKGYTRNGFKQLLMTGGSSKHLTRWMLRSLEKSATWARMRFKAKKCRKLVLRKGKVSDRIQLEIQGETIPSVTEQPIKSLGKKFDKSLGDQNNIEEFRQQVKKGLQAIEESKLPGKFKVWCYQYGLLPRITWPMTMYDIPLTTIEAVERKISKQLRKWMGLPPSLSKIGLYCRTSRLQLPLTSVVEEYKVCKARAVMSLEGSRDERVSQAGIEMRTGRKWAVGTAVEEAKSNLRHRDIIGVVAQGRLGLGASRTVNQRWCTAGPKERRDMVQSEIRRKEEECRRAQAVSQGSQGAWMRWEGIKDRRVMWSELYRWEPLRIQFLIKAVYDLLPTPANKKRWGMQEEENCGLCGKRGTLSHILSGCPVALSQGRYRWRHDKVLRVLAVALEEERVKKRQRSRKGPQFIGFVKEGEAKNGPKRKIEEGGIFATATDWVMQVDLDRKLVFPEEIVATRLRPDVVLWSKHTKQVILIELTVPWEERAEEAYERKALKYQELLNMCKERGWKASCYPVEIGTRGFICQSMWRALGVTGVKGKRRREVTKKLAEEAEKAIKSGIYMDRNGIIVTRDGPFWPSEHGPLLPTPRFISVSPLDPEKLMSAKDCKYLDSWMYE</sequence>
<feature type="region of interest" description="Disordered" evidence="1">
    <location>
        <begin position="40"/>
        <end position="71"/>
    </location>
</feature>
<dbReference type="Proteomes" id="UP000838412">
    <property type="component" value="Chromosome 16"/>
</dbReference>
<evidence type="ECO:0000313" key="3">
    <source>
        <dbReference type="Proteomes" id="UP000838412"/>
    </source>
</evidence>
<gene>
    <name evidence="2" type="primary">Hypp8092</name>
    <name evidence="2" type="ORF">BLAG_LOCUS9580</name>
</gene>
<accession>A0A8J9Z6T7</accession>
<dbReference type="PANTHER" id="PTHR35450:SF2">
    <property type="entry name" value="REVERSE TRANSCRIPTASE DOMAIN-CONTAINING PROTEIN"/>
    <property type="match status" value="1"/>
</dbReference>
<name>A0A8J9Z6T7_BRALA</name>
<feature type="region of interest" description="Disordered" evidence="1">
    <location>
        <begin position="240"/>
        <end position="266"/>
    </location>
</feature>
<dbReference type="EMBL" id="OV696701">
    <property type="protein sequence ID" value="CAH1248157.1"/>
    <property type="molecule type" value="Genomic_DNA"/>
</dbReference>
<dbReference type="PANTHER" id="PTHR35450">
    <property type="entry name" value="REVERSE TRANSCRIPTASE DOMAIN-CONTAINING PROTEIN"/>
    <property type="match status" value="1"/>
</dbReference>